<dbReference type="AlphaFoldDB" id="A0A1F6P8S5"/>
<evidence type="ECO:0000256" key="1">
    <source>
        <dbReference type="ARBA" id="ARBA00004127"/>
    </source>
</evidence>
<dbReference type="CDD" id="cd02434">
    <property type="entry name" value="Nodulin-21_like_3"/>
    <property type="match status" value="1"/>
</dbReference>
<feature type="compositionally biased region" description="Basic and acidic residues" evidence="5">
    <location>
        <begin position="1"/>
        <end position="36"/>
    </location>
</feature>
<keyword evidence="4 6" id="KW-0472">Membrane</keyword>
<evidence type="ECO:0000256" key="4">
    <source>
        <dbReference type="ARBA" id="ARBA00023136"/>
    </source>
</evidence>
<feature type="transmembrane region" description="Helical" evidence="6">
    <location>
        <begin position="174"/>
        <end position="195"/>
    </location>
</feature>
<dbReference type="GO" id="GO:0012505">
    <property type="term" value="C:endomembrane system"/>
    <property type="evidence" value="ECO:0007669"/>
    <property type="project" value="UniProtKB-SubCell"/>
</dbReference>
<dbReference type="InterPro" id="IPR008217">
    <property type="entry name" value="Ccc1_fam"/>
</dbReference>
<dbReference type="EMBL" id="MFRA01000005">
    <property type="protein sequence ID" value="OGH92569.1"/>
    <property type="molecule type" value="Genomic_DNA"/>
</dbReference>
<protein>
    <recommendedName>
        <fullName evidence="9">GMP synthase</fullName>
    </recommendedName>
</protein>
<accession>A0A1F6P8S5</accession>
<evidence type="ECO:0008006" key="9">
    <source>
        <dbReference type="Google" id="ProtNLM"/>
    </source>
</evidence>
<organism evidence="7 8">
    <name type="scientific">Candidatus Magasanikbacteria bacterium RIFOXYD1_FULL_40_23</name>
    <dbReference type="NCBI Taxonomy" id="1798705"/>
    <lineage>
        <taxon>Bacteria</taxon>
        <taxon>Candidatus Magasanikiibacteriota</taxon>
    </lineage>
</organism>
<dbReference type="STRING" id="1798705.A2563_02735"/>
<feature type="transmembrane region" description="Helical" evidence="6">
    <location>
        <begin position="240"/>
        <end position="261"/>
    </location>
</feature>
<gene>
    <name evidence="7" type="ORF">A2563_02735</name>
</gene>
<evidence type="ECO:0000256" key="2">
    <source>
        <dbReference type="ARBA" id="ARBA00022692"/>
    </source>
</evidence>
<dbReference type="PANTHER" id="PTHR31851">
    <property type="entry name" value="FE(2+)/MN(2+) TRANSPORTER PCL1"/>
    <property type="match status" value="1"/>
</dbReference>
<evidence type="ECO:0000313" key="8">
    <source>
        <dbReference type="Proteomes" id="UP000176634"/>
    </source>
</evidence>
<reference evidence="7 8" key="1">
    <citation type="journal article" date="2016" name="Nat. Commun.">
        <title>Thousands of microbial genomes shed light on interconnected biogeochemical processes in an aquifer system.</title>
        <authorList>
            <person name="Anantharaman K."/>
            <person name="Brown C.T."/>
            <person name="Hug L.A."/>
            <person name="Sharon I."/>
            <person name="Castelle C.J."/>
            <person name="Probst A.J."/>
            <person name="Thomas B.C."/>
            <person name="Singh A."/>
            <person name="Wilkins M.J."/>
            <person name="Karaoz U."/>
            <person name="Brodie E.L."/>
            <person name="Williams K.H."/>
            <person name="Hubbard S.S."/>
            <person name="Banfield J.F."/>
        </authorList>
    </citation>
    <scope>NUCLEOTIDE SEQUENCE [LARGE SCALE GENOMIC DNA]</scope>
</reference>
<sequence length="262" mass="28438">MLTRNLEKARDAFRKNDPEASRKAHDGDSAPEEHQTGHGQYLKSFVYGGLDGIVTTFAVVAGVAGANLSSSVVIILGVANLIADGISMAFGDYLGSKAENEYAAAERVRETWEVRNYPDGEKREMVELYVGKGIAEVDAKIAVEALSKNEKAWVDIMMVEELGMIENQESAIKNAMVTFGSFIFFGSIPVLIYAVARFIPFFAEHTFITACVLTGITLFILGTLKIYFTRQPWYKAGTEMLLLGGFAAGAAYIVGILLGGLV</sequence>
<name>A0A1F6P8S5_9BACT</name>
<dbReference type="Proteomes" id="UP000176634">
    <property type="component" value="Unassembled WGS sequence"/>
</dbReference>
<evidence type="ECO:0000256" key="3">
    <source>
        <dbReference type="ARBA" id="ARBA00022989"/>
    </source>
</evidence>
<keyword evidence="2 6" id="KW-0812">Transmembrane</keyword>
<evidence type="ECO:0000256" key="6">
    <source>
        <dbReference type="SAM" id="Phobius"/>
    </source>
</evidence>
<feature type="transmembrane region" description="Helical" evidence="6">
    <location>
        <begin position="207"/>
        <end position="228"/>
    </location>
</feature>
<dbReference type="Pfam" id="PF01988">
    <property type="entry name" value="VIT1"/>
    <property type="match status" value="1"/>
</dbReference>
<comment type="subcellular location">
    <subcellularLocation>
        <location evidence="1">Endomembrane system</location>
        <topology evidence="1">Multi-pass membrane protein</topology>
    </subcellularLocation>
</comment>
<evidence type="ECO:0000313" key="7">
    <source>
        <dbReference type="EMBL" id="OGH92569.1"/>
    </source>
</evidence>
<dbReference type="GO" id="GO:0005384">
    <property type="term" value="F:manganese ion transmembrane transporter activity"/>
    <property type="evidence" value="ECO:0007669"/>
    <property type="project" value="InterPro"/>
</dbReference>
<feature type="transmembrane region" description="Helical" evidence="6">
    <location>
        <begin position="72"/>
        <end position="90"/>
    </location>
</feature>
<proteinExistence type="predicted"/>
<feature type="transmembrane region" description="Helical" evidence="6">
    <location>
        <begin position="45"/>
        <end position="66"/>
    </location>
</feature>
<evidence type="ECO:0000256" key="5">
    <source>
        <dbReference type="SAM" id="MobiDB-lite"/>
    </source>
</evidence>
<comment type="caution">
    <text evidence="7">The sequence shown here is derived from an EMBL/GenBank/DDBJ whole genome shotgun (WGS) entry which is preliminary data.</text>
</comment>
<feature type="region of interest" description="Disordered" evidence="5">
    <location>
        <begin position="1"/>
        <end position="37"/>
    </location>
</feature>
<dbReference type="GO" id="GO:0030026">
    <property type="term" value="P:intracellular manganese ion homeostasis"/>
    <property type="evidence" value="ECO:0007669"/>
    <property type="project" value="InterPro"/>
</dbReference>
<keyword evidence="3 6" id="KW-1133">Transmembrane helix</keyword>